<sequence length="65" mass="7318">RCPRGLHVHSCKALGRVLGAWRQLWPSTGGKSGRRLCCQGEAGEREPCWLQLRHGRRATSPVREL</sequence>
<keyword evidence="2" id="KW-1185">Reference proteome</keyword>
<feature type="non-terminal residue" evidence="1">
    <location>
        <position position="65"/>
    </location>
</feature>
<dbReference type="EMBL" id="CAJNNV010031109">
    <property type="protein sequence ID" value="CAE8634690.1"/>
    <property type="molecule type" value="Genomic_DNA"/>
</dbReference>
<comment type="caution">
    <text evidence="1">The sequence shown here is derived from an EMBL/GenBank/DDBJ whole genome shotgun (WGS) entry which is preliminary data.</text>
</comment>
<accession>A0A813HAM0</accession>
<proteinExistence type="predicted"/>
<gene>
    <name evidence="1" type="ORF">PGLA1383_LOCUS50319</name>
</gene>
<dbReference type="AlphaFoldDB" id="A0A813HAM0"/>
<evidence type="ECO:0000313" key="1">
    <source>
        <dbReference type="EMBL" id="CAE8634690.1"/>
    </source>
</evidence>
<reference evidence="1" key="1">
    <citation type="submission" date="2021-02" db="EMBL/GenBank/DDBJ databases">
        <authorList>
            <person name="Dougan E. K."/>
            <person name="Rhodes N."/>
            <person name="Thang M."/>
            <person name="Chan C."/>
        </authorList>
    </citation>
    <scope>NUCLEOTIDE SEQUENCE</scope>
</reference>
<evidence type="ECO:0000313" key="2">
    <source>
        <dbReference type="Proteomes" id="UP000654075"/>
    </source>
</evidence>
<dbReference type="Proteomes" id="UP000654075">
    <property type="component" value="Unassembled WGS sequence"/>
</dbReference>
<protein>
    <submittedName>
        <fullName evidence="1">Uncharacterized protein</fullName>
    </submittedName>
</protein>
<name>A0A813HAM0_POLGL</name>
<organism evidence="1 2">
    <name type="scientific">Polarella glacialis</name>
    <name type="common">Dinoflagellate</name>
    <dbReference type="NCBI Taxonomy" id="89957"/>
    <lineage>
        <taxon>Eukaryota</taxon>
        <taxon>Sar</taxon>
        <taxon>Alveolata</taxon>
        <taxon>Dinophyceae</taxon>
        <taxon>Suessiales</taxon>
        <taxon>Suessiaceae</taxon>
        <taxon>Polarella</taxon>
    </lineage>
</organism>